<evidence type="ECO:0000313" key="6">
    <source>
        <dbReference type="EMBL" id="CAG2231817.1"/>
    </source>
</evidence>
<dbReference type="AlphaFoldDB" id="A0A8S3TJT1"/>
<dbReference type="InterPro" id="IPR036770">
    <property type="entry name" value="Ankyrin_rpt-contain_sf"/>
</dbReference>
<keyword evidence="7" id="KW-1185">Reference proteome</keyword>
<dbReference type="InterPro" id="IPR002110">
    <property type="entry name" value="Ankyrin_rpt"/>
</dbReference>
<reference evidence="6" key="1">
    <citation type="submission" date="2021-03" db="EMBL/GenBank/DDBJ databases">
        <authorList>
            <person name="Bekaert M."/>
        </authorList>
    </citation>
    <scope>NUCLEOTIDE SEQUENCE</scope>
</reference>
<evidence type="ECO:0000313" key="7">
    <source>
        <dbReference type="Proteomes" id="UP000683360"/>
    </source>
</evidence>
<dbReference type="SMART" id="SM00248">
    <property type="entry name" value="ANK"/>
    <property type="match status" value="7"/>
</dbReference>
<dbReference type="PROSITE" id="PS50297">
    <property type="entry name" value="ANK_REP_REGION"/>
    <property type="match status" value="5"/>
</dbReference>
<feature type="compositionally biased region" description="Basic and acidic residues" evidence="4">
    <location>
        <begin position="171"/>
        <end position="186"/>
    </location>
</feature>
<feature type="repeat" description="ANK" evidence="3">
    <location>
        <begin position="429"/>
        <end position="461"/>
    </location>
</feature>
<dbReference type="PANTHER" id="PTHR24198:SF165">
    <property type="entry name" value="ANKYRIN REPEAT-CONTAINING PROTEIN-RELATED"/>
    <property type="match status" value="1"/>
</dbReference>
<dbReference type="EMBL" id="CAJPWZ010002159">
    <property type="protein sequence ID" value="CAG2231817.1"/>
    <property type="molecule type" value="Genomic_DNA"/>
</dbReference>
<feature type="repeat" description="ANK" evidence="3">
    <location>
        <begin position="462"/>
        <end position="494"/>
    </location>
</feature>
<feature type="repeat" description="ANK" evidence="3">
    <location>
        <begin position="528"/>
        <end position="557"/>
    </location>
</feature>
<protein>
    <recommendedName>
        <fullName evidence="5">DZIP3-like HEPN domain-containing protein</fullName>
    </recommendedName>
</protein>
<feature type="domain" description="DZIP3-like HEPN" evidence="5">
    <location>
        <begin position="37"/>
        <end position="140"/>
    </location>
</feature>
<comment type="caution">
    <text evidence="6">The sequence shown here is derived from an EMBL/GenBank/DDBJ whole genome shotgun (WGS) entry which is preliminary data.</text>
</comment>
<dbReference type="InterPro" id="IPR041249">
    <property type="entry name" value="HEPN_DZIP3"/>
</dbReference>
<keyword evidence="2 3" id="KW-0040">ANK repeat</keyword>
<evidence type="ECO:0000256" key="4">
    <source>
        <dbReference type="SAM" id="MobiDB-lite"/>
    </source>
</evidence>
<organism evidence="6 7">
    <name type="scientific">Mytilus edulis</name>
    <name type="common">Blue mussel</name>
    <dbReference type="NCBI Taxonomy" id="6550"/>
    <lineage>
        <taxon>Eukaryota</taxon>
        <taxon>Metazoa</taxon>
        <taxon>Spiralia</taxon>
        <taxon>Lophotrochozoa</taxon>
        <taxon>Mollusca</taxon>
        <taxon>Bivalvia</taxon>
        <taxon>Autobranchia</taxon>
        <taxon>Pteriomorphia</taxon>
        <taxon>Mytilida</taxon>
        <taxon>Mytiloidea</taxon>
        <taxon>Mytilidae</taxon>
        <taxon>Mytilinae</taxon>
        <taxon>Mytilus</taxon>
    </lineage>
</organism>
<sequence length="557" mass="62491">MATNTTKEEDNFLRIVYLYYRVGITVLRRFFDGFHRNLQSDLSFPPNKAILLSLHKPPRGQRKVLYQEQWDILYPSSGSAVISSVDLDTTLMVCLLRHLPPNISPPAFGFDALPQSHELSDGAHIARIKYYKNFIVSHSKDGQNLAGLKSTNKRPTTKPVNTAQTLLTAKVDKNKPPPSERTHSDVSNESNNSLDLSGIMNFQKDIDEIKIKLEGVTRREDLDRAIHSLGNQQDVIDAADAKSKCLDHNTLKKLVNFDDRLNDHSNELAVQSSKITKLAATIQKGHSDLKEKIKKIKIEQEECIPKNIREQTEKEITEWEKKDKMFVTTRARTPGSGTYPLVLTCYDGYTDMLQWMLRNDVDIDQSRDDAASQNGYADIVRLLLEKNPNVDLCGNNGCSPLNMASQYGHTDVVKLLLEKNPNVNLCGKNDCSPLYMASQNGYTDIVRLLLEKNPNVDLCGYNGCSPLNMASQYGHTDVVKLLLEKNPNVNLCGKNDCSPLYKASQNGYTDIVRLLLEKNPNVDLCGNNGCSPLNMAFQSGHTDIVELLLKKNLNIDL</sequence>
<dbReference type="Proteomes" id="UP000683360">
    <property type="component" value="Unassembled WGS sequence"/>
</dbReference>
<feature type="region of interest" description="Disordered" evidence="4">
    <location>
        <begin position="171"/>
        <end position="194"/>
    </location>
</feature>
<evidence type="ECO:0000256" key="1">
    <source>
        <dbReference type="ARBA" id="ARBA00022737"/>
    </source>
</evidence>
<accession>A0A8S3TJT1</accession>
<dbReference type="Pfam" id="PF18738">
    <property type="entry name" value="HEPN_DZIP3"/>
    <property type="match status" value="1"/>
</dbReference>
<dbReference type="SUPFAM" id="SSF48403">
    <property type="entry name" value="Ankyrin repeat"/>
    <property type="match status" value="1"/>
</dbReference>
<keyword evidence="1" id="KW-0677">Repeat</keyword>
<feature type="repeat" description="ANK" evidence="3">
    <location>
        <begin position="396"/>
        <end position="428"/>
    </location>
</feature>
<evidence type="ECO:0000256" key="2">
    <source>
        <dbReference type="ARBA" id="ARBA00023043"/>
    </source>
</evidence>
<dbReference type="Gene3D" id="1.25.40.20">
    <property type="entry name" value="Ankyrin repeat-containing domain"/>
    <property type="match status" value="2"/>
</dbReference>
<feature type="repeat" description="ANK" evidence="3">
    <location>
        <begin position="495"/>
        <end position="527"/>
    </location>
</feature>
<evidence type="ECO:0000259" key="5">
    <source>
        <dbReference type="Pfam" id="PF18738"/>
    </source>
</evidence>
<gene>
    <name evidence="6" type="ORF">MEDL_44576</name>
</gene>
<proteinExistence type="predicted"/>
<dbReference type="Pfam" id="PF00023">
    <property type="entry name" value="Ank"/>
    <property type="match status" value="1"/>
</dbReference>
<evidence type="ECO:0000256" key="3">
    <source>
        <dbReference type="PROSITE-ProRule" id="PRU00023"/>
    </source>
</evidence>
<dbReference type="Pfam" id="PF12796">
    <property type="entry name" value="Ank_2"/>
    <property type="match status" value="2"/>
</dbReference>
<name>A0A8S3TJT1_MYTED</name>
<dbReference type="OrthoDB" id="76098at2759"/>
<dbReference type="PANTHER" id="PTHR24198">
    <property type="entry name" value="ANKYRIN REPEAT AND PROTEIN KINASE DOMAIN-CONTAINING PROTEIN"/>
    <property type="match status" value="1"/>
</dbReference>
<dbReference type="PROSITE" id="PS50088">
    <property type="entry name" value="ANK_REPEAT"/>
    <property type="match status" value="5"/>
</dbReference>